<dbReference type="STRING" id="1122184.SAMN02745176_00863"/>
<sequence>MKNIKTYLAMGLVCLVLGVMIAVQFKTVKNNLGPVTEYRARELASQLKRVTTERDNLIELKNQLEKQLREYENAEAEGNLAAKFLNEELNKARIIAGLVDVEGPGITMTVDDLKFSEHYNYNIISYTDLLELVNELNAAGAEAISINDQRIISTTEIRQAGLHININTVKFAPPFTFKAIGDPKTLEAALRMRDGVVQRIENKGVAISITQHQSVVIKKYDGVIDKKYSKVVKEGETQ</sequence>
<evidence type="ECO:0000313" key="5">
    <source>
        <dbReference type="Proteomes" id="UP000184442"/>
    </source>
</evidence>
<feature type="transmembrane region" description="Helical" evidence="3">
    <location>
        <begin position="7"/>
        <end position="25"/>
    </location>
</feature>
<proteinExistence type="inferred from homology"/>
<keyword evidence="3" id="KW-1133">Transmembrane helix</keyword>
<evidence type="ECO:0000313" key="4">
    <source>
        <dbReference type="EMBL" id="SHI62451.1"/>
    </source>
</evidence>
<dbReference type="RefSeq" id="WP_073024903.1">
    <property type="nucleotide sequence ID" value="NZ_FQZS01000005.1"/>
</dbReference>
<keyword evidence="3" id="KW-0812">Transmembrane</keyword>
<dbReference type="EMBL" id="FQZS01000005">
    <property type="protein sequence ID" value="SHI62451.1"/>
    <property type="molecule type" value="Genomic_DNA"/>
</dbReference>
<dbReference type="Proteomes" id="UP000184442">
    <property type="component" value="Unassembled WGS sequence"/>
</dbReference>
<protein>
    <submittedName>
        <fullName evidence="4">Uncharacterized conserved protein YlxW, UPF0749 family</fullName>
    </submittedName>
</protein>
<dbReference type="PANTHER" id="PTHR37313:SF2">
    <property type="entry name" value="UPF0749 PROTEIN YLXX"/>
    <property type="match status" value="1"/>
</dbReference>
<comment type="similarity">
    <text evidence="1">Belongs to the UPF0749 family.</text>
</comment>
<keyword evidence="2" id="KW-0175">Coiled coil</keyword>
<dbReference type="AlphaFoldDB" id="A0A1M6CNM1"/>
<accession>A0A1M6CNM1</accession>
<keyword evidence="3" id="KW-0472">Membrane</keyword>
<evidence type="ECO:0000256" key="2">
    <source>
        <dbReference type="SAM" id="Coils"/>
    </source>
</evidence>
<reference evidence="4 5" key="1">
    <citation type="submission" date="2016-11" db="EMBL/GenBank/DDBJ databases">
        <authorList>
            <person name="Jaros S."/>
            <person name="Januszkiewicz K."/>
            <person name="Wedrychowicz H."/>
        </authorList>
    </citation>
    <scope>NUCLEOTIDE SEQUENCE [LARGE SCALE GENOMIC DNA]</scope>
    <source>
        <strain evidence="4 5">DSM 19022</strain>
    </source>
</reference>
<evidence type="ECO:0000256" key="1">
    <source>
        <dbReference type="ARBA" id="ARBA00009108"/>
    </source>
</evidence>
<name>A0A1M6CNM1_9FIRM</name>
<keyword evidence="5" id="KW-1185">Reference proteome</keyword>
<feature type="coiled-coil region" evidence="2">
    <location>
        <begin position="40"/>
        <end position="81"/>
    </location>
</feature>
<dbReference type="PANTHER" id="PTHR37313">
    <property type="entry name" value="UPF0749 PROTEIN RV1825"/>
    <property type="match status" value="1"/>
</dbReference>
<organism evidence="4 5">
    <name type="scientific">Lutispora thermophila DSM 19022</name>
    <dbReference type="NCBI Taxonomy" id="1122184"/>
    <lineage>
        <taxon>Bacteria</taxon>
        <taxon>Bacillati</taxon>
        <taxon>Bacillota</taxon>
        <taxon>Clostridia</taxon>
        <taxon>Lutisporales</taxon>
        <taxon>Lutisporaceae</taxon>
        <taxon>Lutispora</taxon>
    </lineage>
</organism>
<dbReference type="Gene3D" id="3.30.70.1880">
    <property type="entry name" value="Protein of unknown function DUF881"/>
    <property type="match status" value="1"/>
</dbReference>
<dbReference type="Pfam" id="PF05949">
    <property type="entry name" value="DUF881"/>
    <property type="match status" value="1"/>
</dbReference>
<gene>
    <name evidence="4" type="ORF">SAMN02745176_00863</name>
</gene>
<dbReference type="InterPro" id="IPR010273">
    <property type="entry name" value="DUF881"/>
</dbReference>
<evidence type="ECO:0000256" key="3">
    <source>
        <dbReference type="SAM" id="Phobius"/>
    </source>
</evidence>